<dbReference type="AlphaFoldDB" id="A0A931E7F3"/>
<dbReference type="Proteomes" id="UP000628448">
    <property type="component" value="Unassembled WGS sequence"/>
</dbReference>
<evidence type="ECO:0000256" key="1">
    <source>
        <dbReference type="SAM" id="MobiDB-lite"/>
    </source>
</evidence>
<gene>
    <name evidence="2" type="ORF">I5907_02770</name>
</gene>
<feature type="compositionally biased region" description="Basic and acidic residues" evidence="1">
    <location>
        <begin position="221"/>
        <end position="232"/>
    </location>
</feature>
<evidence type="ECO:0000313" key="2">
    <source>
        <dbReference type="EMBL" id="MBG9375136.1"/>
    </source>
</evidence>
<accession>A0A931E7F3</accession>
<evidence type="ECO:0000313" key="3">
    <source>
        <dbReference type="Proteomes" id="UP000628448"/>
    </source>
</evidence>
<reference evidence="2" key="1">
    <citation type="submission" date="2020-11" db="EMBL/GenBank/DDBJ databases">
        <title>Bacterial whole genome sequence for Panacibacter sp. DH6.</title>
        <authorList>
            <person name="Le V."/>
            <person name="Ko S."/>
            <person name="Ahn C.-Y."/>
            <person name="Oh H.-M."/>
        </authorList>
    </citation>
    <scope>NUCLEOTIDE SEQUENCE</scope>
    <source>
        <strain evidence="2">DH6</strain>
    </source>
</reference>
<sequence length="266" mass="30885">MEYNTSRSHMVMREYGRHIQNMVDYVLTIEDPKKRQQQAQVVIELMGFLNPHLKNVEDFRHKLWDHLFFMSDFKLKVDSPYPIPEKATYKAKPAPLPYPKRYPKYSHLGKNLELVIDKALKEDNAEKKAGFAHAIAYYMKLSYSNWHKELVHDDNIRSELNAITGGELEFSNTPYIKHRNQNFERDDYGRGSARSNDRDRGGRQQSYMSNGRNNNGGRNMGGRDRDRDRDNRGGGGRSPGGRDNRDSRGGGGNGNNRNQNFKKRFK</sequence>
<feature type="compositionally biased region" description="Basic and acidic residues" evidence="1">
    <location>
        <begin position="181"/>
        <end position="202"/>
    </location>
</feature>
<keyword evidence="3" id="KW-1185">Reference proteome</keyword>
<proteinExistence type="predicted"/>
<name>A0A931E7F3_9BACT</name>
<dbReference type="EMBL" id="JADWYR010000001">
    <property type="protein sequence ID" value="MBG9375136.1"/>
    <property type="molecule type" value="Genomic_DNA"/>
</dbReference>
<dbReference type="InterPro" id="IPR025632">
    <property type="entry name" value="DUF4290"/>
</dbReference>
<feature type="region of interest" description="Disordered" evidence="1">
    <location>
        <begin position="175"/>
        <end position="266"/>
    </location>
</feature>
<comment type="caution">
    <text evidence="2">The sequence shown here is derived from an EMBL/GenBank/DDBJ whole genome shotgun (WGS) entry which is preliminary data.</text>
</comment>
<dbReference type="Pfam" id="PF14123">
    <property type="entry name" value="DUF4290"/>
    <property type="match status" value="1"/>
</dbReference>
<organism evidence="2 3">
    <name type="scientific">Panacibacter microcysteis</name>
    <dbReference type="NCBI Taxonomy" id="2793269"/>
    <lineage>
        <taxon>Bacteria</taxon>
        <taxon>Pseudomonadati</taxon>
        <taxon>Bacteroidota</taxon>
        <taxon>Chitinophagia</taxon>
        <taxon>Chitinophagales</taxon>
        <taxon>Chitinophagaceae</taxon>
        <taxon>Panacibacter</taxon>
    </lineage>
</organism>
<dbReference type="RefSeq" id="WP_196989203.1">
    <property type="nucleotide sequence ID" value="NZ_JADWYR010000001.1"/>
</dbReference>
<protein>
    <submittedName>
        <fullName evidence="2">DUF4290 domain-containing protein</fullName>
    </submittedName>
</protein>